<evidence type="ECO:0008006" key="4">
    <source>
        <dbReference type="Google" id="ProtNLM"/>
    </source>
</evidence>
<sequence length="317" mass="36138">MIPLHVEIIYLLVGIPSFVFYVAVIATLLRGSNKDVFGFAFYRIFAVTGIMDCFNYVINTITYRFPMCPTFSLLYVNFKRSFVTTFFYFALFFCGYFQIHGHTLMALNRLSTVACPSKHKTFWTSYYVHCIAVVTFLAFAGSWQNLFSNAEFARHEVNGTEEIFFTFKFDEDNVIIGKPTQFNSIMNAATYIFVSLLQLAMNIATVVLLVRQNKRAKAASVKRASKPEMNLFFLSVAMFFIGLTMGVYQVGVTLLLFAKNEAIVGFLNNYLWIADLNQLSPPYLLFLASATARKTILQSFGLKKRKKKESSALFVTR</sequence>
<evidence type="ECO:0000256" key="1">
    <source>
        <dbReference type="SAM" id="Phobius"/>
    </source>
</evidence>
<gene>
    <name evidence="2" type="ORF">QR680_007913</name>
</gene>
<dbReference type="AlphaFoldDB" id="A0AA39IH39"/>
<accession>A0AA39IH39</accession>
<proteinExistence type="predicted"/>
<evidence type="ECO:0000313" key="3">
    <source>
        <dbReference type="Proteomes" id="UP001175271"/>
    </source>
</evidence>
<reference evidence="2" key="1">
    <citation type="submission" date="2023-06" db="EMBL/GenBank/DDBJ databases">
        <title>Genomic analysis of the entomopathogenic nematode Steinernema hermaphroditum.</title>
        <authorList>
            <person name="Schwarz E.M."/>
            <person name="Heppert J.K."/>
            <person name="Baniya A."/>
            <person name="Schwartz H.T."/>
            <person name="Tan C.-H."/>
            <person name="Antoshechkin I."/>
            <person name="Sternberg P.W."/>
            <person name="Goodrich-Blair H."/>
            <person name="Dillman A.R."/>
        </authorList>
    </citation>
    <scope>NUCLEOTIDE SEQUENCE</scope>
    <source>
        <strain evidence="2">PS9179</strain>
        <tissue evidence="2">Whole animal</tissue>
    </source>
</reference>
<evidence type="ECO:0000313" key="2">
    <source>
        <dbReference type="EMBL" id="KAK0422994.1"/>
    </source>
</evidence>
<comment type="caution">
    <text evidence="2">The sequence shown here is derived from an EMBL/GenBank/DDBJ whole genome shotgun (WGS) entry which is preliminary data.</text>
</comment>
<organism evidence="2 3">
    <name type="scientific">Steinernema hermaphroditum</name>
    <dbReference type="NCBI Taxonomy" id="289476"/>
    <lineage>
        <taxon>Eukaryota</taxon>
        <taxon>Metazoa</taxon>
        <taxon>Ecdysozoa</taxon>
        <taxon>Nematoda</taxon>
        <taxon>Chromadorea</taxon>
        <taxon>Rhabditida</taxon>
        <taxon>Tylenchina</taxon>
        <taxon>Panagrolaimomorpha</taxon>
        <taxon>Strongyloidoidea</taxon>
        <taxon>Steinernematidae</taxon>
        <taxon>Steinernema</taxon>
    </lineage>
</organism>
<dbReference type="Gene3D" id="1.20.1070.10">
    <property type="entry name" value="Rhodopsin 7-helix transmembrane proteins"/>
    <property type="match status" value="1"/>
</dbReference>
<keyword evidence="1" id="KW-1133">Transmembrane helix</keyword>
<dbReference type="PANTHER" id="PTHR31627:SF42">
    <property type="entry name" value="G_PROTEIN_RECEP_F1_2 DOMAIN-CONTAINING PROTEIN-RELATED"/>
    <property type="match status" value="1"/>
</dbReference>
<feature type="transmembrane region" description="Helical" evidence="1">
    <location>
        <begin position="78"/>
        <end position="99"/>
    </location>
</feature>
<keyword evidence="1" id="KW-0812">Transmembrane</keyword>
<dbReference type="Proteomes" id="UP001175271">
    <property type="component" value="Unassembled WGS sequence"/>
</dbReference>
<feature type="transmembrane region" description="Helical" evidence="1">
    <location>
        <begin position="188"/>
        <end position="210"/>
    </location>
</feature>
<dbReference type="EMBL" id="JAUCMV010000001">
    <property type="protein sequence ID" value="KAK0422994.1"/>
    <property type="molecule type" value="Genomic_DNA"/>
</dbReference>
<dbReference type="SUPFAM" id="SSF81321">
    <property type="entry name" value="Family A G protein-coupled receptor-like"/>
    <property type="match status" value="1"/>
</dbReference>
<dbReference type="Pfam" id="PF10323">
    <property type="entry name" value="7TM_GPCR_Srv"/>
    <property type="match status" value="1"/>
</dbReference>
<dbReference type="InterPro" id="IPR051119">
    <property type="entry name" value="Nematode_SR-like"/>
</dbReference>
<feature type="transmembrane region" description="Helical" evidence="1">
    <location>
        <begin position="126"/>
        <end position="143"/>
    </location>
</feature>
<keyword evidence="1" id="KW-0472">Membrane</keyword>
<feature type="transmembrane region" description="Helical" evidence="1">
    <location>
        <begin position="36"/>
        <end position="58"/>
    </location>
</feature>
<dbReference type="PANTHER" id="PTHR31627">
    <property type="entry name" value="SERPENTINE RECEPTOR CLASS GAMMA-RELATED"/>
    <property type="match status" value="1"/>
</dbReference>
<dbReference type="InterPro" id="IPR019426">
    <property type="entry name" value="7TM_GPCR_serpentine_rcpt_Srv"/>
</dbReference>
<feature type="transmembrane region" description="Helical" evidence="1">
    <location>
        <begin position="6"/>
        <end position="29"/>
    </location>
</feature>
<feature type="transmembrane region" description="Helical" evidence="1">
    <location>
        <begin position="231"/>
        <end position="258"/>
    </location>
</feature>
<name>A0AA39IH39_9BILA</name>
<keyword evidence="3" id="KW-1185">Reference proteome</keyword>
<protein>
    <recommendedName>
        <fullName evidence="4">Serpentine receptor class gamma</fullName>
    </recommendedName>
</protein>